<gene>
    <name evidence="3" type="ORF">DQ384_08840</name>
</gene>
<protein>
    <submittedName>
        <fullName evidence="3">DUF4240 domain-containing protein</fullName>
    </submittedName>
</protein>
<feature type="compositionally biased region" description="Low complexity" evidence="1">
    <location>
        <begin position="116"/>
        <end position="127"/>
    </location>
</feature>
<keyword evidence="4" id="KW-1185">Reference proteome</keyword>
<dbReference type="Proteomes" id="UP000253094">
    <property type="component" value="Unassembled WGS sequence"/>
</dbReference>
<reference evidence="3 4" key="1">
    <citation type="submission" date="2018-06" db="EMBL/GenBank/DDBJ databases">
        <title>Sphaerisporangium craniellae sp. nov., isolated from a marine sponge in the South China Sea.</title>
        <authorList>
            <person name="Li L."/>
        </authorList>
    </citation>
    <scope>NUCLEOTIDE SEQUENCE [LARGE SCALE GENOMIC DNA]</scope>
    <source>
        <strain evidence="3 4">CCTCC AA 208026</strain>
    </source>
</reference>
<proteinExistence type="predicted"/>
<organism evidence="3 4">
    <name type="scientific">Sphaerisporangium album</name>
    <dbReference type="NCBI Taxonomy" id="509200"/>
    <lineage>
        <taxon>Bacteria</taxon>
        <taxon>Bacillati</taxon>
        <taxon>Actinomycetota</taxon>
        <taxon>Actinomycetes</taxon>
        <taxon>Streptosporangiales</taxon>
        <taxon>Streptosporangiaceae</taxon>
        <taxon>Sphaerisporangium</taxon>
    </lineage>
</organism>
<feature type="region of interest" description="Disordered" evidence="1">
    <location>
        <begin position="380"/>
        <end position="409"/>
    </location>
</feature>
<feature type="region of interest" description="Disordered" evidence="1">
    <location>
        <begin position="1"/>
        <end position="162"/>
    </location>
</feature>
<dbReference type="EMBL" id="QOIL01000004">
    <property type="protein sequence ID" value="RCG31653.1"/>
    <property type="molecule type" value="Genomic_DNA"/>
</dbReference>
<evidence type="ECO:0000313" key="4">
    <source>
        <dbReference type="Proteomes" id="UP000253094"/>
    </source>
</evidence>
<dbReference type="Pfam" id="PF14024">
    <property type="entry name" value="DUF4240"/>
    <property type="match status" value="1"/>
</dbReference>
<feature type="compositionally biased region" description="Basic residues" evidence="1">
    <location>
        <begin position="150"/>
        <end position="159"/>
    </location>
</feature>
<feature type="domain" description="DUF4240" evidence="2">
    <location>
        <begin position="168"/>
        <end position="301"/>
    </location>
</feature>
<dbReference type="AlphaFoldDB" id="A0A367FMM9"/>
<dbReference type="OrthoDB" id="6200718at2"/>
<feature type="region of interest" description="Disordered" evidence="1">
    <location>
        <begin position="319"/>
        <end position="356"/>
    </location>
</feature>
<feature type="compositionally biased region" description="Basic residues" evidence="1">
    <location>
        <begin position="75"/>
        <end position="84"/>
    </location>
</feature>
<name>A0A367FMM9_9ACTN</name>
<evidence type="ECO:0000313" key="3">
    <source>
        <dbReference type="EMBL" id="RCG31653.1"/>
    </source>
</evidence>
<comment type="caution">
    <text evidence="3">The sequence shown here is derived from an EMBL/GenBank/DDBJ whole genome shotgun (WGS) entry which is preliminary data.</text>
</comment>
<dbReference type="InterPro" id="IPR025334">
    <property type="entry name" value="DUF4240"/>
</dbReference>
<sequence length="409" mass="44877">MGTRARAGGTRPRKDRRRTPREVHRCPSRRRLHAPGAGRTAGRRNRKRHEAERRHLSRPAARNDGPGSESCSRQGGRHSGHARARPSMPRATKRVGVRGPKVATGSSSGPPTLDQAAAPTASGGALADPFGQQGRRRRSTRSAAGSGRVVGRRGGRKVSSRNAKLPRMGIDEYWSLVERSRVHASDLDGRAEWLVTELARGATDEIVAFRLCHAEVKKAADTWPMWGAAYLVNEGWCSDDVFWYFQSWLIGLGREAYERVTVDPDALVDVPEIQRLASDDDQAEPPEWEILDYVADDAYERATGEKDGLWRVLEERGIDLPVNPAPDDDGVDEGQAQRARSLPRLSQAFPPADTTEGALSMEDVLDRHLAKVGMTRERFLADLPGDDGPSADPAHEPAAAEGHRSPRST</sequence>
<feature type="compositionally biased region" description="Low complexity" evidence="1">
    <location>
        <begin position="1"/>
        <end position="10"/>
    </location>
</feature>
<accession>A0A367FMM9</accession>
<evidence type="ECO:0000256" key="1">
    <source>
        <dbReference type="SAM" id="MobiDB-lite"/>
    </source>
</evidence>
<evidence type="ECO:0000259" key="2">
    <source>
        <dbReference type="Pfam" id="PF14024"/>
    </source>
</evidence>